<name>A0A1R0GMQ2_9FUNG</name>
<dbReference type="Pfam" id="PF11793">
    <property type="entry name" value="FANCL_C"/>
    <property type="match status" value="1"/>
</dbReference>
<accession>A0A1R0GMQ2</accession>
<dbReference type="InterPro" id="IPR043003">
    <property type="entry name" value="FANCL_d3_sf"/>
</dbReference>
<dbReference type="OrthoDB" id="10263265at2759"/>
<dbReference type="InterPro" id="IPR026848">
    <property type="entry name" value="Fancl"/>
</dbReference>
<dbReference type="Gene3D" id="3.30.40.10">
    <property type="entry name" value="Zinc/RING finger domain, C3HC4 (zinc finger)"/>
    <property type="match status" value="1"/>
</dbReference>
<evidence type="ECO:0000259" key="1">
    <source>
        <dbReference type="Pfam" id="PF11793"/>
    </source>
</evidence>
<evidence type="ECO:0000313" key="3">
    <source>
        <dbReference type="EMBL" id="OLY77915.1"/>
    </source>
</evidence>
<dbReference type="STRING" id="133383.A0A1R0GMQ2"/>
<keyword evidence="5" id="KW-1185">Reference proteome</keyword>
<comment type="caution">
    <text evidence="4">The sequence shown here is derived from an EMBL/GenBank/DDBJ whole genome shotgun (WGS) entry which is preliminary data.</text>
</comment>
<dbReference type="EMBL" id="LSSL01007579">
    <property type="protein sequence ID" value="OLY77915.1"/>
    <property type="molecule type" value="Genomic_DNA"/>
</dbReference>
<dbReference type="GO" id="GO:0006513">
    <property type="term" value="P:protein monoubiquitination"/>
    <property type="evidence" value="ECO:0007669"/>
    <property type="project" value="TreeGrafter"/>
</dbReference>
<feature type="domain" description="FANCL UBC-like" evidence="2">
    <location>
        <begin position="136"/>
        <end position="239"/>
    </location>
</feature>
<dbReference type="SMART" id="SM01197">
    <property type="entry name" value="FANCL_C"/>
    <property type="match status" value="1"/>
</dbReference>
<dbReference type="InterPro" id="IPR044037">
    <property type="entry name" value="FANCL_d3"/>
</dbReference>
<evidence type="ECO:0000259" key="2">
    <source>
        <dbReference type="Pfam" id="PF18891"/>
    </source>
</evidence>
<feature type="domain" description="FANCL C-terminal" evidence="1">
    <location>
        <begin position="262"/>
        <end position="297"/>
    </location>
</feature>
<dbReference type="GO" id="GO:0043240">
    <property type="term" value="C:Fanconi anaemia nuclear complex"/>
    <property type="evidence" value="ECO:0007669"/>
    <property type="project" value="InterPro"/>
</dbReference>
<dbReference type="Gene3D" id="3.10.110.20">
    <property type="entry name" value="RWD domain-like"/>
    <property type="match status" value="1"/>
</dbReference>
<dbReference type="InterPro" id="IPR013083">
    <property type="entry name" value="Znf_RING/FYVE/PHD"/>
</dbReference>
<dbReference type="EMBL" id="LSSL01007138">
    <property type="protein sequence ID" value="OLY78156.1"/>
    <property type="molecule type" value="Genomic_DNA"/>
</dbReference>
<proteinExistence type="predicted"/>
<dbReference type="PANTHER" id="PTHR13206">
    <property type="entry name" value="UBIQUITIN LIGASE PROTEIN PHF9 FANCONI ANEMIA GROUP L PROTEIN"/>
    <property type="match status" value="1"/>
</dbReference>
<evidence type="ECO:0000313" key="4">
    <source>
        <dbReference type="EMBL" id="OLY78156.1"/>
    </source>
</evidence>
<dbReference type="Pfam" id="PF18891">
    <property type="entry name" value="FANCL_d3"/>
    <property type="match status" value="1"/>
</dbReference>
<dbReference type="GO" id="GO:0036297">
    <property type="term" value="P:interstrand cross-link repair"/>
    <property type="evidence" value="ECO:0007669"/>
    <property type="project" value="InterPro"/>
</dbReference>
<dbReference type="Proteomes" id="UP000187455">
    <property type="component" value="Unassembled WGS sequence"/>
</dbReference>
<dbReference type="PANTHER" id="PTHR13206:SF0">
    <property type="entry name" value="E3 UBIQUITIN-PROTEIN LIGASE FANCL"/>
    <property type="match status" value="1"/>
</dbReference>
<organism evidence="4 5">
    <name type="scientific">Smittium mucronatum</name>
    <dbReference type="NCBI Taxonomy" id="133383"/>
    <lineage>
        <taxon>Eukaryota</taxon>
        <taxon>Fungi</taxon>
        <taxon>Fungi incertae sedis</taxon>
        <taxon>Zoopagomycota</taxon>
        <taxon>Kickxellomycotina</taxon>
        <taxon>Harpellomycetes</taxon>
        <taxon>Harpellales</taxon>
        <taxon>Legeriomycetaceae</taxon>
        <taxon>Smittium</taxon>
    </lineage>
</organism>
<reference evidence="4 5" key="1">
    <citation type="journal article" date="2016" name="Mol. Biol. Evol.">
        <title>Genome-Wide Survey of Gut Fungi (Harpellales) Reveals the First Horizontally Transferred Ubiquitin Gene from a Mosquito Host.</title>
        <authorList>
            <person name="Wang Y."/>
            <person name="White M.M."/>
            <person name="Kvist S."/>
            <person name="Moncalvo J.M."/>
        </authorList>
    </citation>
    <scope>NUCLEOTIDE SEQUENCE [LARGE SCALE GENOMIC DNA]</scope>
    <source>
        <strain evidence="4 5">ALG-7-W6</strain>
    </source>
</reference>
<evidence type="ECO:0000313" key="5">
    <source>
        <dbReference type="Proteomes" id="UP000187455"/>
    </source>
</evidence>
<dbReference type="GO" id="GO:0061630">
    <property type="term" value="F:ubiquitin protein ligase activity"/>
    <property type="evidence" value="ECO:0007669"/>
    <property type="project" value="TreeGrafter"/>
</dbReference>
<dbReference type="CDD" id="cd23832">
    <property type="entry name" value="DRWD-C_FANCL"/>
    <property type="match status" value="1"/>
</dbReference>
<reference evidence="4" key="2">
    <citation type="submission" date="2017-01" db="EMBL/GenBank/DDBJ databases">
        <authorList>
            <person name="Mah S.A."/>
            <person name="Swanson W.J."/>
            <person name="Moy G.W."/>
            <person name="Vacquier V.D."/>
        </authorList>
    </citation>
    <scope>NUCLEOTIDE SEQUENCE</scope>
    <source>
        <strain evidence="4">ALG-7-W6</strain>
    </source>
</reference>
<dbReference type="InterPro" id="IPR026850">
    <property type="entry name" value="FANCL_C"/>
</dbReference>
<gene>
    <name evidence="4" type="ORF">AYI68_g7799</name>
    <name evidence="3" type="ORF">AYI68_g8043</name>
</gene>
<dbReference type="AlphaFoldDB" id="A0A1R0GMQ2"/>
<sequence length="304" mass="34074">MNSEIFEKFPYLLKISDWSFNGYLKANDTNSPLNQINSDVLDTTSLLYSLLIKELDVLGWSDVSDFKPAPFSLTLSYHDEERVAIFDLSVELTDLDVLLKCLVLPTFQSPVSELSPGWLIDYTKNLHKAFQEYRDVWSVLSNIDNNCLVVYPTKSPNSSIISSHPLIFERRIAVLELVSLSFSISPKTPKACPHIISVNGPSHKTQKIKQSISSNKPKWDPNISFLKNLKVLLDHPIPKNIESSASLSQSNNSSNPLQGSKIFCGICFGYTLESGQEPDIVCEYQYCGQSFHSQCLATEISVTI</sequence>
<protein>
    <submittedName>
        <fullName evidence="4">E3 ubiquitin-protein ligase FANCL</fullName>
    </submittedName>
</protein>